<dbReference type="OrthoDB" id="10042427at2759"/>
<proteinExistence type="predicted"/>
<sequence length="121" mass="14381">MRFDYAFNFLAAAGEIQRARPSPSSILSKPLHYFVLSIRADVRPPRPPAANAFYSKQLRSQRFSLLEEAVEEYERHVFEVTREERHKRFRNCWYDLPVQGVRIYTVDQPNAIEERRSQTYT</sequence>
<evidence type="ECO:0000313" key="1">
    <source>
        <dbReference type="EMBL" id="GBP58913.1"/>
    </source>
</evidence>
<dbReference type="Proteomes" id="UP000299102">
    <property type="component" value="Unassembled WGS sequence"/>
</dbReference>
<organism evidence="1 2">
    <name type="scientific">Eumeta variegata</name>
    <name type="common">Bagworm moth</name>
    <name type="synonym">Eumeta japonica</name>
    <dbReference type="NCBI Taxonomy" id="151549"/>
    <lineage>
        <taxon>Eukaryota</taxon>
        <taxon>Metazoa</taxon>
        <taxon>Ecdysozoa</taxon>
        <taxon>Arthropoda</taxon>
        <taxon>Hexapoda</taxon>
        <taxon>Insecta</taxon>
        <taxon>Pterygota</taxon>
        <taxon>Neoptera</taxon>
        <taxon>Endopterygota</taxon>
        <taxon>Lepidoptera</taxon>
        <taxon>Glossata</taxon>
        <taxon>Ditrysia</taxon>
        <taxon>Tineoidea</taxon>
        <taxon>Psychidae</taxon>
        <taxon>Oiketicinae</taxon>
        <taxon>Eumeta</taxon>
    </lineage>
</organism>
<accession>A0A4C1X6X2</accession>
<dbReference type="EMBL" id="BGZK01000748">
    <property type="protein sequence ID" value="GBP58913.1"/>
    <property type="molecule type" value="Genomic_DNA"/>
</dbReference>
<comment type="caution">
    <text evidence="1">The sequence shown here is derived from an EMBL/GenBank/DDBJ whole genome shotgun (WGS) entry which is preliminary data.</text>
</comment>
<protein>
    <submittedName>
        <fullName evidence="1">Uncharacterized protein</fullName>
    </submittedName>
</protein>
<evidence type="ECO:0000313" key="2">
    <source>
        <dbReference type="Proteomes" id="UP000299102"/>
    </source>
</evidence>
<dbReference type="AlphaFoldDB" id="A0A4C1X6X2"/>
<gene>
    <name evidence="1" type="ORF">EVAR_46974_1</name>
</gene>
<keyword evidence="2" id="KW-1185">Reference proteome</keyword>
<reference evidence="1 2" key="1">
    <citation type="journal article" date="2019" name="Commun. Biol.">
        <title>The bagworm genome reveals a unique fibroin gene that provides high tensile strength.</title>
        <authorList>
            <person name="Kono N."/>
            <person name="Nakamura H."/>
            <person name="Ohtoshi R."/>
            <person name="Tomita M."/>
            <person name="Numata K."/>
            <person name="Arakawa K."/>
        </authorList>
    </citation>
    <scope>NUCLEOTIDE SEQUENCE [LARGE SCALE GENOMIC DNA]</scope>
</reference>
<name>A0A4C1X6X2_EUMVA</name>